<comment type="caution">
    <text evidence="1">The sequence shown here is derived from an EMBL/GenBank/DDBJ whole genome shotgun (WGS) entry which is preliminary data.</text>
</comment>
<sequence length="639" mass="71677">MSHSWPVSKLAPKHFRHKSAHRSSLSFLRVLFPHTRLRARQRLESFRHEYLPSLRHRTQSRIWQYILRRQQKRLEKAQAALGDLRGSRVLALLRKTRASLQHPQKKNVHGDREGAGNMSSLGAGRYYSGSPYVDSDTESYREREPGARRKKFAGYLKAANELRQAYQQSYTRGWGSGGGDRLDWDQGDDTPGAFPDAAIIRSGDEEMVLFPSYARSHVKRKPQAAPGTIQETPGGGRDVRDSAGTGDAEFWKREFEKYEDDNAVVDVDEEELVEKEALSIMRKGELEAAKAEKGGYSENPSKGSDTDSLYAARSRDVSPARGRSERVNELTIENDEPPATGIQKRDSWTQPANMNASELEKANSHLMARLKPFLSNPLANTPISIFFYNDEISRQRTIYTDASGHFTVRAALEFVPTHIRVIVSETLSTTAEVHITEPKGVSLISDIDDTIKHSAISSGAREIFRNAFIRELGDLTIEGVKEWYNRLSDQGVKFHYVSNSPWQLYPVISQYFKLAGLPPGSFHLKQYSGMLQGIFEPVAERKKATLDRLARDFPQRSFILVGDSGEADLEVYTDFVLENPGRVVAVFIRDVTTPVSTGFFDPSTGPLGSDKASKRSSKVMTAPDTASTETHRARRARGP</sequence>
<protein>
    <submittedName>
        <fullName evidence="1">Uncharacterized protein</fullName>
    </submittedName>
</protein>
<proteinExistence type="predicted"/>
<accession>A0ACB5SI12</accession>
<name>A0ACB5SI12_9PEZI</name>
<evidence type="ECO:0000313" key="1">
    <source>
        <dbReference type="EMBL" id="GME41655.1"/>
    </source>
</evidence>
<dbReference type="EMBL" id="BSXG01000099">
    <property type="protein sequence ID" value="GME41655.1"/>
    <property type="molecule type" value="Genomic_DNA"/>
</dbReference>
<keyword evidence="2" id="KW-1185">Reference proteome</keyword>
<dbReference type="Proteomes" id="UP001165186">
    <property type="component" value="Unassembled WGS sequence"/>
</dbReference>
<evidence type="ECO:0000313" key="2">
    <source>
        <dbReference type="Proteomes" id="UP001165186"/>
    </source>
</evidence>
<gene>
    <name evidence="1" type="primary">g10671</name>
    <name evidence="1" type="ORF">NpPPO83_00010671</name>
</gene>
<reference evidence="1" key="1">
    <citation type="submission" date="2024-09" db="EMBL/GenBank/DDBJ databases">
        <title>Draft Genome Sequences of Neofusicoccum parvum.</title>
        <authorList>
            <person name="Ashida A."/>
            <person name="Camagna M."/>
            <person name="Tanaka A."/>
            <person name="Takemoto D."/>
        </authorList>
    </citation>
    <scope>NUCLEOTIDE SEQUENCE</scope>
    <source>
        <strain evidence="1">PPO83</strain>
    </source>
</reference>
<organism evidence="1 2">
    <name type="scientific">Neofusicoccum parvum</name>
    <dbReference type="NCBI Taxonomy" id="310453"/>
    <lineage>
        <taxon>Eukaryota</taxon>
        <taxon>Fungi</taxon>
        <taxon>Dikarya</taxon>
        <taxon>Ascomycota</taxon>
        <taxon>Pezizomycotina</taxon>
        <taxon>Dothideomycetes</taxon>
        <taxon>Dothideomycetes incertae sedis</taxon>
        <taxon>Botryosphaeriales</taxon>
        <taxon>Botryosphaeriaceae</taxon>
        <taxon>Neofusicoccum</taxon>
    </lineage>
</organism>